<feature type="compositionally biased region" description="Low complexity" evidence="1">
    <location>
        <begin position="82"/>
        <end position="101"/>
    </location>
</feature>
<sequence>MSRALAKNEHSQHLAQQHQAQHQHARDIETTEHKSSANASAGLNLNLFGTLSGALSSSKRKETHAAPDGSTHTVEDAHDKAAAAGHAAGQGTAFAQGAAQDGVKHEKRREVAQAQEQGKLVAGQRQRQQVDHLGIEK</sequence>
<evidence type="ECO:0000256" key="1">
    <source>
        <dbReference type="SAM" id="MobiDB-lite"/>
    </source>
</evidence>
<feature type="compositionally biased region" description="Basic and acidic residues" evidence="1">
    <location>
        <begin position="102"/>
        <end position="111"/>
    </location>
</feature>
<keyword evidence="3" id="KW-1185">Reference proteome</keyword>
<feature type="region of interest" description="Disordered" evidence="1">
    <location>
        <begin position="55"/>
        <end position="137"/>
    </location>
</feature>
<gene>
    <name evidence="2" type="ORF">P171DRAFT_437312</name>
</gene>
<proteinExistence type="predicted"/>
<evidence type="ECO:0000313" key="3">
    <source>
        <dbReference type="Proteomes" id="UP000799764"/>
    </source>
</evidence>
<accession>A0A9P4P7G5</accession>
<organism evidence="2 3">
    <name type="scientific">Karstenula rhodostoma CBS 690.94</name>
    <dbReference type="NCBI Taxonomy" id="1392251"/>
    <lineage>
        <taxon>Eukaryota</taxon>
        <taxon>Fungi</taxon>
        <taxon>Dikarya</taxon>
        <taxon>Ascomycota</taxon>
        <taxon>Pezizomycotina</taxon>
        <taxon>Dothideomycetes</taxon>
        <taxon>Pleosporomycetidae</taxon>
        <taxon>Pleosporales</taxon>
        <taxon>Massarineae</taxon>
        <taxon>Didymosphaeriaceae</taxon>
        <taxon>Karstenula</taxon>
    </lineage>
</organism>
<evidence type="ECO:0000313" key="2">
    <source>
        <dbReference type="EMBL" id="KAF2438253.1"/>
    </source>
</evidence>
<feature type="compositionally biased region" description="Basic and acidic residues" evidence="1">
    <location>
        <begin position="1"/>
        <end position="12"/>
    </location>
</feature>
<dbReference type="Proteomes" id="UP000799764">
    <property type="component" value="Unassembled WGS sequence"/>
</dbReference>
<feature type="compositionally biased region" description="Basic and acidic residues" evidence="1">
    <location>
        <begin position="128"/>
        <end position="137"/>
    </location>
</feature>
<feature type="compositionally biased region" description="Low complexity" evidence="1">
    <location>
        <begin position="13"/>
        <end position="22"/>
    </location>
</feature>
<dbReference type="OrthoDB" id="3797485at2759"/>
<reference evidence="2" key="1">
    <citation type="journal article" date="2020" name="Stud. Mycol.">
        <title>101 Dothideomycetes genomes: a test case for predicting lifestyles and emergence of pathogens.</title>
        <authorList>
            <person name="Haridas S."/>
            <person name="Albert R."/>
            <person name="Binder M."/>
            <person name="Bloem J."/>
            <person name="Labutti K."/>
            <person name="Salamov A."/>
            <person name="Andreopoulos B."/>
            <person name="Baker S."/>
            <person name="Barry K."/>
            <person name="Bills G."/>
            <person name="Bluhm B."/>
            <person name="Cannon C."/>
            <person name="Castanera R."/>
            <person name="Culley D."/>
            <person name="Daum C."/>
            <person name="Ezra D."/>
            <person name="Gonzalez J."/>
            <person name="Henrissat B."/>
            <person name="Kuo A."/>
            <person name="Liang C."/>
            <person name="Lipzen A."/>
            <person name="Lutzoni F."/>
            <person name="Magnuson J."/>
            <person name="Mondo S."/>
            <person name="Nolan M."/>
            <person name="Ohm R."/>
            <person name="Pangilinan J."/>
            <person name="Park H.-J."/>
            <person name="Ramirez L."/>
            <person name="Alfaro M."/>
            <person name="Sun H."/>
            <person name="Tritt A."/>
            <person name="Yoshinaga Y."/>
            <person name="Zwiers L.-H."/>
            <person name="Turgeon B."/>
            <person name="Goodwin S."/>
            <person name="Spatafora J."/>
            <person name="Crous P."/>
            <person name="Grigoriev I."/>
        </authorList>
    </citation>
    <scope>NUCLEOTIDE SEQUENCE</scope>
    <source>
        <strain evidence="2">CBS 690.94</strain>
    </source>
</reference>
<feature type="region of interest" description="Disordered" evidence="1">
    <location>
        <begin position="1"/>
        <end position="41"/>
    </location>
</feature>
<protein>
    <submittedName>
        <fullName evidence="2">Uncharacterized protein</fullName>
    </submittedName>
</protein>
<name>A0A9P4P7G5_9PLEO</name>
<dbReference type="AlphaFoldDB" id="A0A9P4P7G5"/>
<feature type="compositionally biased region" description="Basic and acidic residues" evidence="1">
    <location>
        <begin position="24"/>
        <end position="35"/>
    </location>
</feature>
<dbReference type="EMBL" id="MU001513">
    <property type="protein sequence ID" value="KAF2438253.1"/>
    <property type="molecule type" value="Genomic_DNA"/>
</dbReference>
<comment type="caution">
    <text evidence="2">The sequence shown here is derived from an EMBL/GenBank/DDBJ whole genome shotgun (WGS) entry which is preliminary data.</text>
</comment>